<evidence type="ECO:0000256" key="1">
    <source>
        <dbReference type="ARBA" id="ARBA00022723"/>
    </source>
</evidence>
<name>A0A3R7NMD3_9TRYP</name>
<feature type="compositionally biased region" description="Basic and acidic residues" evidence="5">
    <location>
        <begin position="502"/>
        <end position="515"/>
    </location>
</feature>
<dbReference type="Proteomes" id="UP000284403">
    <property type="component" value="Unassembled WGS sequence"/>
</dbReference>
<feature type="domain" description="RanBP2-type" evidence="7">
    <location>
        <begin position="955"/>
        <end position="988"/>
    </location>
</feature>
<reference evidence="8 9" key="1">
    <citation type="journal article" date="2018" name="BMC Genomics">
        <title>Genomic comparison of Trypanosoma conorhini and Trypanosoma rangeli to Trypanosoma cruzi strains of high and low virulence.</title>
        <authorList>
            <person name="Bradwell K.R."/>
            <person name="Koparde V.N."/>
            <person name="Matveyev A.V."/>
            <person name="Serrano M.G."/>
            <person name="Alves J.M."/>
            <person name="Parikh H."/>
            <person name="Huang B."/>
            <person name="Lee V."/>
            <person name="Espinosa-Alvarez O."/>
            <person name="Ortiz P.A."/>
            <person name="Costa-Martins A.G."/>
            <person name="Teixeira M.M."/>
            <person name="Buck G.A."/>
        </authorList>
    </citation>
    <scope>NUCLEOTIDE SEQUENCE [LARGE SCALE GENOMIC DNA]</scope>
    <source>
        <strain evidence="8 9">025E</strain>
    </source>
</reference>
<feature type="signal peptide" evidence="6">
    <location>
        <begin position="1"/>
        <end position="20"/>
    </location>
</feature>
<feature type="region of interest" description="Disordered" evidence="5">
    <location>
        <begin position="902"/>
        <end position="946"/>
    </location>
</feature>
<feature type="domain" description="RanBP2-type" evidence="7">
    <location>
        <begin position="232"/>
        <end position="263"/>
    </location>
</feature>
<feature type="compositionally biased region" description="Low complexity" evidence="5">
    <location>
        <begin position="904"/>
        <end position="932"/>
    </location>
</feature>
<dbReference type="SMART" id="SM00547">
    <property type="entry name" value="ZnF_RBZ"/>
    <property type="match status" value="11"/>
</dbReference>
<protein>
    <submittedName>
        <fullName evidence="8">Putative Ran GDP binding protein</fullName>
    </submittedName>
</protein>
<evidence type="ECO:0000256" key="6">
    <source>
        <dbReference type="SAM" id="SignalP"/>
    </source>
</evidence>
<evidence type="ECO:0000313" key="8">
    <source>
        <dbReference type="EMBL" id="RNF24077.1"/>
    </source>
</evidence>
<sequence>MRRLASSWCFLLAAERTVRTASLFFRPGTSFLEEDLEDEERLAQLLVQGAPTVAAATPAPLPVSPATDFPTCTASVTTSAAAAVAEMGANTAEEATLANDMFLGDEDAASPQRGGLPIRVSRLENQQLAKYAHIRCSMHAKLVKEGAEPVVGPALEWMCVRCRTYNFVGRKSCRRCNQRDVESFKHNSPPARHIPLFPSVWTCHFCGCVNRSEPNNACSRNKFFCDGCGKRFAGVREWYCPSCHCINSRGATQCATCYSERPHCWTCSSCKYEKNSVFATECRSCHVSCQKQVSDSTVLCPTCRQRNDAQWEMCFFCMTPLGMMLSVRRLQERLVDGVKETAKILPSEAEDRAGNGGGEEGCQEPTTPEPPPTTCVEAEAAAAGEEGKMPTTAFPSPEQQEERIQKHSAVECQQKQCPTCEQVSPTGEEQIPELAGSEEGTWWCDECQVLQRRNAGFCDICLKPKALAKSGTTVTRREGTMKNERMCETSAPQKGDASLGSKPEEAGEERRKDQEQMGVVARVLVDTASASPSVGDTGQWRCPYCRKMVNVMEMSCCGVPREIPFGYWLCTTCCSTNRDERAKCMGCGAAPPAKPWRCFLCRFRNRSQDLFCDHCGSAHPHHWECAKCGAKCQHASHGRCSSCGAGKPSQEIITCPTCCAPNRPSRKSCYRCRGRLSSDRWHCGVCGSTKNDRQARRCEACGSPREYNMNEVTWICDVCDTAVASGGALPERTQCPRCWSERTERSLCLPSRWRCQGCGLVNVYALPACAECGGKRLLERLRTHTTCPSCFRITSLTEQEQCGSCGADFSSVINEAGTPVSLSGLSSLLAAPPPPISPAEGSLQAGCVRDTASPTAERETASSAYSAAGSAWAPKRCVNEQPHEAESLVEGNSHMEAALGGRVGTSTSTVSSPSTGAGAASQASSLRSSHTSGVNGPMEEMAEEDEEEVDLEGVRWGSEIPSWMCGNCETTNLEEAETCVFCGLRRGDE</sequence>
<keyword evidence="1" id="KW-0479">Metal-binding</keyword>
<feature type="region of interest" description="Disordered" evidence="5">
    <location>
        <begin position="839"/>
        <end position="862"/>
    </location>
</feature>
<dbReference type="AlphaFoldDB" id="A0A3R7NMD3"/>
<dbReference type="EMBL" id="MKKU01000107">
    <property type="protein sequence ID" value="RNF24077.1"/>
    <property type="molecule type" value="Genomic_DNA"/>
</dbReference>
<dbReference type="InterPro" id="IPR001876">
    <property type="entry name" value="Znf_RanBP2"/>
</dbReference>
<keyword evidence="9" id="KW-1185">Reference proteome</keyword>
<feature type="region of interest" description="Disordered" evidence="5">
    <location>
        <begin position="473"/>
        <end position="516"/>
    </location>
</feature>
<keyword evidence="3" id="KW-0862">Zinc</keyword>
<dbReference type="GeneID" id="40316207"/>
<evidence type="ECO:0000256" key="2">
    <source>
        <dbReference type="ARBA" id="ARBA00022771"/>
    </source>
</evidence>
<evidence type="ECO:0000313" key="9">
    <source>
        <dbReference type="Proteomes" id="UP000284403"/>
    </source>
</evidence>
<gene>
    <name evidence="8" type="ORF">Tco025E_02596</name>
</gene>
<keyword evidence="6" id="KW-0732">Signal</keyword>
<dbReference type="RefSeq" id="XP_029230330.1">
    <property type="nucleotide sequence ID" value="XM_029369521.1"/>
</dbReference>
<feature type="chain" id="PRO_5018698170" evidence="6">
    <location>
        <begin position="21"/>
        <end position="989"/>
    </location>
</feature>
<accession>A0A3R7NMD3</accession>
<dbReference type="PROSITE" id="PS50199">
    <property type="entry name" value="ZF_RANBP2_2"/>
    <property type="match status" value="3"/>
</dbReference>
<evidence type="ECO:0000256" key="4">
    <source>
        <dbReference type="PROSITE-ProRule" id="PRU00322"/>
    </source>
</evidence>
<proteinExistence type="predicted"/>
<feature type="compositionally biased region" description="Basic and acidic residues" evidence="5">
    <location>
        <begin position="475"/>
        <end position="487"/>
    </location>
</feature>
<evidence type="ECO:0000256" key="5">
    <source>
        <dbReference type="SAM" id="MobiDB-lite"/>
    </source>
</evidence>
<evidence type="ECO:0000256" key="3">
    <source>
        <dbReference type="ARBA" id="ARBA00022833"/>
    </source>
</evidence>
<keyword evidence="2 4" id="KW-0863">Zinc-finger</keyword>
<feature type="domain" description="RanBP2-type" evidence="7">
    <location>
        <begin position="564"/>
        <end position="593"/>
    </location>
</feature>
<dbReference type="PROSITE" id="PS01358">
    <property type="entry name" value="ZF_RANBP2_1"/>
    <property type="match status" value="6"/>
</dbReference>
<dbReference type="GO" id="GO:0008270">
    <property type="term" value="F:zinc ion binding"/>
    <property type="evidence" value="ECO:0007669"/>
    <property type="project" value="UniProtKB-KW"/>
</dbReference>
<feature type="region of interest" description="Disordered" evidence="5">
    <location>
        <begin position="345"/>
        <end position="373"/>
    </location>
</feature>
<organism evidence="8 9">
    <name type="scientific">Trypanosoma conorhini</name>
    <dbReference type="NCBI Taxonomy" id="83891"/>
    <lineage>
        <taxon>Eukaryota</taxon>
        <taxon>Discoba</taxon>
        <taxon>Euglenozoa</taxon>
        <taxon>Kinetoplastea</taxon>
        <taxon>Metakinetoplastina</taxon>
        <taxon>Trypanosomatida</taxon>
        <taxon>Trypanosomatidae</taxon>
        <taxon>Trypanosoma</taxon>
    </lineage>
</organism>
<dbReference type="OrthoDB" id="448399at2759"/>
<evidence type="ECO:0000259" key="7">
    <source>
        <dbReference type="PROSITE" id="PS50199"/>
    </source>
</evidence>
<comment type="caution">
    <text evidence="8">The sequence shown here is derived from an EMBL/GenBank/DDBJ whole genome shotgun (WGS) entry which is preliminary data.</text>
</comment>